<comment type="caution">
    <text evidence="1">The sequence shown here is derived from an EMBL/GenBank/DDBJ whole genome shotgun (WGS) entry which is preliminary data.</text>
</comment>
<reference evidence="1" key="2">
    <citation type="submission" date="2023-04" db="EMBL/GenBank/DDBJ databases">
        <authorList>
            <person name="Bu L."/>
            <person name="Lu L."/>
            <person name="Laidemitt M.R."/>
            <person name="Zhang S.M."/>
            <person name="Mutuku M."/>
            <person name="Mkoji G."/>
            <person name="Steinauer M."/>
            <person name="Loker E.S."/>
        </authorList>
    </citation>
    <scope>NUCLEOTIDE SEQUENCE</scope>
    <source>
        <strain evidence="1">KasaAsao</strain>
        <tissue evidence="1">Whole Snail</tissue>
    </source>
</reference>
<keyword evidence="2" id="KW-1185">Reference proteome</keyword>
<protein>
    <submittedName>
        <fullName evidence="1">Craniofacial development protein 2</fullName>
    </submittedName>
</protein>
<dbReference type="AlphaFoldDB" id="A0AAD8FJW5"/>
<sequence length="70" mass="7764">MSTTLQDSNKSECPQRKSALVALKLARLDVEIAALSEVSLASQGSLIERELPTPPILVWKRPEEHRRLGV</sequence>
<name>A0AAD8FJW5_BIOPF</name>
<proteinExistence type="predicted"/>
<evidence type="ECO:0000313" key="1">
    <source>
        <dbReference type="EMBL" id="KAK0066186.1"/>
    </source>
</evidence>
<organism evidence="1 2">
    <name type="scientific">Biomphalaria pfeifferi</name>
    <name type="common">Bloodfluke planorb</name>
    <name type="synonym">Freshwater snail</name>
    <dbReference type="NCBI Taxonomy" id="112525"/>
    <lineage>
        <taxon>Eukaryota</taxon>
        <taxon>Metazoa</taxon>
        <taxon>Spiralia</taxon>
        <taxon>Lophotrochozoa</taxon>
        <taxon>Mollusca</taxon>
        <taxon>Gastropoda</taxon>
        <taxon>Heterobranchia</taxon>
        <taxon>Euthyneura</taxon>
        <taxon>Panpulmonata</taxon>
        <taxon>Hygrophila</taxon>
        <taxon>Lymnaeoidea</taxon>
        <taxon>Planorbidae</taxon>
        <taxon>Biomphalaria</taxon>
    </lineage>
</organism>
<dbReference type="Proteomes" id="UP001233172">
    <property type="component" value="Unassembled WGS sequence"/>
</dbReference>
<accession>A0AAD8FJW5</accession>
<evidence type="ECO:0000313" key="2">
    <source>
        <dbReference type="Proteomes" id="UP001233172"/>
    </source>
</evidence>
<reference evidence="1" key="1">
    <citation type="journal article" date="2023" name="PLoS Negl. Trop. Dis.">
        <title>A genome sequence for Biomphalaria pfeifferi, the major vector snail for the human-infecting parasite Schistosoma mansoni.</title>
        <authorList>
            <person name="Bu L."/>
            <person name="Lu L."/>
            <person name="Laidemitt M.R."/>
            <person name="Zhang S.M."/>
            <person name="Mutuku M."/>
            <person name="Mkoji G."/>
            <person name="Steinauer M."/>
            <person name="Loker E.S."/>
        </authorList>
    </citation>
    <scope>NUCLEOTIDE SEQUENCE</scope>
    <source>
        <strain evidence="1">KasaAsao</strain>
    </source>
</reference>
<dbReference type="EMBL" id="JASAOG010000011">
    <property type="protein sequence ID" value="KAK0066186.1"/>
    <property type="molecule type" value="Genomic_DNA"/>
</dbReference>
<gene>
    <name evidence="1" type="ORF">Bpfe_004307</name>
</gene>